<evidence type="ECO:0000313" key="2">
    <source>
        <dbReference type="EMBL" id="KAF2803808.1"/>
    </source>
</evidence>
<reference evidence="2 4" key="1">
    <citation type="journal article" date="2020" name="Stud. Mycol.">
        <title>101 Dothideomycetes genomes: a test case for predicting lifestyles and emergence of pathogens.</title>
        <authorList>
            <person name="Haridas S."/>
            <person name="Albert R."/>
            <person name="Binder M."/>
            <person name="Bloem J."/>
            <person name="Labutti K."/>
            <person name="Salamov A."/>
            <person name="Andreopoulos B."/>
            <person name="Baker S."/>
            <person name="Barry K."/>
            <person name="Bills G."/>
            <person name="Bluhm B."/>
            <person name="Cannon C."/>
            <person name="Castanera R."/>
            <person name="Culley D."/>
            <person name="Daum C."/>
            <person name="Ezra D."/>
            <person name="Gonzalez J."/>
            <person name="Henrissat B."/>
            <person name="Kuo A."/>
            <person name="Liang C."/>
            <person name="Lipzen A."/>
            <person name="Lutzoni F."/>
            <person name="Magnuson J."/>
            <person name="Mondo S."/>
            <person name="Nolan M."/>
            <person name="Ohm R."/>
            <person name="Pangilinan J."/>
            <person name="Park H.-J."/>
            <person name="Ramirez L."/>
            <person name="Alfaro M."/>
            <person name="Sun H."/>
            <person name="Tritt A."/>
            <person name="Yoshinaga Y."/>
            <person name="Zwiers L.-H."/>
            <person name="Turgeon B."/>
            <person name="Goodwin S."/>
            <person name="Spatafora J."/>
            <person name="Crous P."/>
            <person name="Grigoriev I."/>
        </authorList>
    </citation>
    <scope>NUCLEOTIDE SEQUENCE</scope>
    <source>
        <strain evidence="2 4">CBS 304.34</strain>
    </source>
</reference>
<accession>A0A6A6Y5K6</accession>
<evidence type="ECO:0000313" key="4">
    <source>
        <dbReference type="RefSeq" id="XP_033570772.1"/>
    </source>
</evidence>
<gene>
    <name evidence="2 4" type="ORF">BDZ99DRAFT_526279</name>
</gene>
<reference evidence="4" key="2">
    <citation type="submission" date="2020-04" db="EMBL/GenBank/DDBJ databases">
        <authorList>
            <consortium name="NCBI Genome Project"/>
        </authorList>
    </citation>
    <scope>NUCLEOTIDE SEQUENCE</scope>
    <source>
        <strain evidence="4">CBS 304.34</strain>
    </source>
</reference>
<sequence length="191" mass="19917">MSLPSAPLANPSIYPSPSFAPVGLSRLSHAPSSDTRASRVVLPDQPGNVPHSEASGPTSTASMGQHDFSDGLLQYMSREVGTEGSVRALAPLSEVLDSLPSIRGCNHHFLFRAAWAPLIACGLRVPGASSLCLLREAEGPCVCLGSADNPAPSTPGICGRAVMGCDWRVRLGLTTLGRNMARGSGRVGWWG</sequence>
<dbReference type="GeneID" id="54467016"/>
<organism evidence="2">
    <name type="scientific">Mytilinidion resinicola</name>
    <dbReference type="NCBI Taxonomy" id="574789"/>
    <lineage>
        <taxon>Eukaryota</taxon>
        <taxon>Fungi</taxon>
        <taxon>Dikarya</taxon>
        <taxon>Ascomycota</taxon>
        <taxon>Pezizomycotina</taxon>
        <taxon>Dothideomycetes</taxon>
        <taxon>Pleosporomycetidae</taxon>
        <taxon>Mytilinidiales</taxon>
        <taxon>Mytilinidiaceae</taxon>
        <taxon>Mytilinidion</taxon>
    </lineage>
</organism>
<feature type="region of interest" description="Disordered" evidence="1">
    <location>
        <begin position="25"/>
        <end position="63"/>
    </location>
</feature>
<dbReference type="RefSeq" id="XP_033570772.1">
    <property type="nucleotide sequence ID" value="XM_033726123.1"/>
</dbReference>
<evidence type="ECO:0000313" key="3">
    <source>
        <dbReference type="Proteomes" id="UP000504636"/>
    </source>
</evidence>
<name>A0A6A6Y5K6_9PEZI</name>
<reference evidence="4" key="3">
    <citation type="submission" date="2025-04" db="UniProtKB">
        <authorList>
            <consortium name="RefSeq"/>
        </authorList>
    </citation>
    <scope>IDENTIFICATION</scope>
    <source>
        <strain evidence="4">CBS 304.34</strain>
    </source>
</reference>
<dbReference type="Proteomes" id="UP000504636">
    <property type="component" value="Unplaced"/>
</dbReference>
<dbReference type="EMBL" id="MU003716">
    <property type="protein sequence ID" value="KAF2803808.1"/>
    <property type="molecule type" value="Genomic_DNA"/>
</dbReference>
<proteinExistence type="predicted"/>
<evidence type="ECO:0000256" key="1">
    <source>
        <dbReference type="SAM" id="MobiDB-lite"/>
    </source>
</evidence>
<dbReference type="AlphaFoldDB" id="A0A6A6Y5K6"/>
<keyword evidence="3" id="KW-1185">Reference proteome</keyword>
<protein>
    <submittedName>
        <fullName evidence="2 4">Uncharacterized protein</fullName>
    </submittedName>
</protein>